<evidence type="ECO:0000313" key="3">
    <source>
        <dbReference type="Proteomes" id="UP000248557"/>
    </source>
</evidence>
<accession>A0A328Q923</accession>
<dbReference type="PANTHER" id="PTHR41930">
    <property type="entry name" value="UPF0200 PROTEIN MJ1399"/>
    <property type="match status" value="1"/>
</dbReference>
<dbReference type="Gene3D" id="3.40.50.300">
    <property type="entry name" value="P-loop containing nucleotide triphosphate hydrolases"/>
    <property type="match status" value="1"/>
</dbReference>
<evidence type="ECO:0000313" key="2">
    <source>
        <dbReference type="EMBL" id="RAP03339.1"/>
    </source>
</evidence>
<feature type="region of interest" description="Disordered" evidence="1">
    <location>
        <begin position="210"/>
        <end position="252"/>
    </location>
</feature>
<sequence>MKVFGVTGLPGSGKSIISRIAKKEGIYTISMGDVIREEAERNRCSTGVAAVNLRKKYGNNVVADRCVQKIKNYSKNRYNQKTTVKKMYNTPTNNQTPKKYRKIEQDIYIIEGLRSPQEVSYFKKHFKNFKIIAIHSNPQSRFNRLKRRKRNDDSTDYKVFKERDNRELKFGIGNVISLADYMLINEGPIQIFKKNVRALILNELKPRNNKKYISKNKNKNKSNRRYKQGKKQYKKHNPRKNNNKHHRQGNTH</sequence>
<dbReference type="SUPFAM" id="SSF52540">
    <property type="entry name" value="P-loop containing nucleoside triphosphate hydrolases"/>
    <property type="match status" value="1"/>
</dbReference>
<dbReference type="InterPro" id="IPR027417">
    <property type="entry name" value="P-loop_NTPase"/>
</dbReference>
<name>A0A328Q923_9EURY</name>
<dbReference type="PANTHER" id="PTHR41930:SF1">
    <property type="entry name" value="DEPHOSPHO-COA KINASE"/>
    <property type="match status" value="1"/>
</dbReference>
<evidence type="ECO:0000256" key="1">
    <source>
        <dbReference type="SAM" id="MobiDB-lite"/>
    </source>
</evidence>
<reference evidence="2 3" key="1">
    <citation type="submission" date="2017-05" db="EMBL/GenBank/DDBJ databases">
        <title>Host range expansion of the Methanosphaera genus to humans and monogastric animals involves recent and extensive reduction in genome content.</title>
        <authorList>
            <person name="Hoedt E.C."/>
            <person name="Volmer J.G."/>
            <person name="Parks D.H."/>
            <person name="Rosewarne C.P."/>
            <person name="Denman S.E."/>
            <person name="Mcsweeney C.S."/>
            <person name="O Cuiv P."/>
            <person name="Hugenholtz P."/>
            <person name="Tyson G.W."/>
            <person name="Morrison M."/>
        </authorList>
    </citation>
    <scope>NUCLEOTIDE SEQUENCE [LARGE SCALE GENOMIC DNA]</scope>
    <source>
        <strain evidence="2 3">PA5</strain>
    </source>
</reference>
<dbReference type="RefSeq" id="WP_112149416.1">
    <property type="nucleotide sequence ID" value="NZ_NGJK01000027.1"/>
</dbReference>
<comment type="caution">
    <text evidence="2">The sequence shown here is derived from an EMBL/GenBank/DDBJ whole genome shotgun (WGS) entry which is preliminary data.</text>
</comment>
<gene>
    <name evidence="2" type="ORF">CA615_02695</name>
</gene>
<dbReference type="Pfam" id="PF13238">
    <property type="entry name" value="AAA_18"/>
    <property type="match status" value="1"/>
</dbReference>
<organism evidence="2 3">
    <name type="scientific">Methanosphaera stadtmanae</name>
    <dbReference type="NCBI Taxonomy" id="2317"/>
    <lineage>
        <taxon>Archaea</taxon>
        <taxon>Methanobacteriati</taxon>
        <taxon>Methanobacteriota</taxon>
        <taxon>Methanomada group</taxon>
        <taxon>Methanobacteria</taxon>
        <taxon>Methanobacteriales</taxon>
        <taxon>Methanobacteriaceae</taxon>
        <taxon>Methanosphaera</taxon>
    </lineage>
</organism>
<dbReference type="AlphaFoldDB" id="A0A328Q923"/>
<proteinExistence type="predicted"/>
<dbReference type="EMBL" id="NGJK01000027">
    <property type="protein sequence ID" value="RAP03339.1"/>
    <property type="molecule type" value="Genomic_DNA"/>
</dbReference>
<dbReference type="Proteomes" id="UP000248557">
    <property type="component" value="Unassembled WGS sequence"/>
</dbReference>
<protein>
    <submittedName>
        <fullName evidence="2">Uncharacterized protein</fullName>
    </submittedName>
</protein>